<accession>A0A7V8V2N9</accession>
<dbReference type="RefSeq" id="WP_207394993.1">
    <property type="nucleotide sequence ID" value="NZ_JABRWO010000001.1"/>
</dbReference>
<dbReference type="EMBL" id="JABRWO010000001">
    <property type="protein sequence ID" value="MBA2113529.1"/>
    <property type="molecule type" value="Genomic_DNA"/>
</dbReference>
<protein>
    <recommendedName>
        <fullName evidence="3">Carboxypeptidase regulatory-like domain-containing protein</fullName>
    </recommendedName>
</protein>
<keyword evidence="2" id="KW-1185">Reference proteome</keyword>
<evidence type="ECO:0000313" key="2">
    <source>
        <dbReference type="Proteomes" id="UP000551616"/>
    </source>
</evidence>
<sequence>MIIRTHEACLRFTQFGFTLALLIPLVAAVGCGNEKESVVRGKVSYQGKNLTGGTILFNPMDETQPSAHTAIGADGSYEIRAIAGENKVIINWYSEVDPTLEPGDPGYTIPKPLIPPKYSNIDTTPLVHIVEQKEAVIDFELE</sequence>
<evidence type="ECO:0008006" key="3">
    <source>
        <dbReference type="Google" id="ProtNLM"/>
    </source>
</evidence>
<organism evidence="1 2">
    <name type="scientific">Bremerella alba</name>
    <dbReference type="NCBI Taxonomy" id="980252"/>
    <lineage>
        <taxon>Bacteria</taxon>
        <taxon>Pseudomonadati</taxon>
        <taxon>Planctomycetota</taxon>
        <taxon>Planctomycetia</taxon>
        <taxon>Pirellulales</taxon>
        <taxon>Pirellulaceae</taxon>
        <taxon>Bremerella</taxon>
    </lineage>
</organism>
<comment type="caution">
    <text evidence="1">The sequence shown here is derived from an EMBL/GenBank/DDBJ whole genome shotgun (WGS) entry which is preliminary data.</text>
</comment>
<proteinExistence type="predicted"/>
<dbReference type="PROSITE" id="PS51257">
    <property type="entry name" value="PROKAR_LIPOPROTEIN"/>
    <property type="match status" value="1"/>
</dbReference>
<name>A0A7V8V2N9_9BACT</name>
<dbReference type="Proteomes" id="UP000551616">
    <property type="component" value="Unassembled WGS sequence"/>
</dbReference>
<gene>
    <name evidence="1" type="ORF">HOV93_06780</name>
</gene>
<evidence type="ECO:0000313" key="1">
    <source>
        <dbReference type="EMBL" id="MBA2113529.1"/>
    </source>
</evidence>
<dbReference type="AlphaFoldDB" id="A0A7V8V2N9"/>
<reference evidence="1 2" key="1">
    <citation type="submission" date="2020-05" db="EMBL/GenBank/DDBJ databases">
        <title>Bremerella alba sp. nov., a novel planctomycete isolated from the surface of the macroalga Fucus spiralis.</title>
        <authorList>
            <person name="Godinho O."/>
            <person name="Botelho R."/>
            <person name="Albuquerque L."/>
            <person name="Wiegand S."/>
            <person name="Da Costa M.S."/>
            <person name="Lobo-Da-Cunha A."/>
            <person name="Jogler C."/>
            <person name="Lage O.M."/>
        </authorList>
    </citation>
    <scope>NUCLEOTIDE SEQUENCE [LARGE SCALE GENOMIC DNA]</scope>
    <source>
        <strain evidence="1 2">FF15</strain>
    </source>
</reference>